<dbReference type="SUPFAM" id="SSF55729">
    <property type="entry name" value="Acyl-CoA N-acyltransferases (Nat)"/>
    <property type="match status" value="1"/>
</dbReference>
<dbReference type="EMBL" id="QZJW01000037">
    <property type="protein sequence ID" value="RJO60861.1"/>
    <property type="molecule type" value="Genomic_DNA"/>
</dbReference>
<sequence>MMTSEEYIERVLAIGYDVHCNDQIWWIERSPFFYEPVVPLQVLKRGAAKPKTYKSLLGYSHLVSSEKDSNACTSVMLLREEQLKNYSMQSLSSKRRNKVRKGLRLTKNIKIESIENVLDDMKQIAISKAIRTGRGKSPEYYVTHYEEWKADIIKQFNIDKGKKEYWGSFYNGNLIAFMTVVPINGTMMINQGSSHTDHLDKCPNDALRYTFLEYCKTVKECQQVISGLWSDNKPTLNEFKESYGFEKVDLPLYIRDNFPMLRKLLMMKQLRLIKNIVMSYIIHKKK</sequence>
<comment type="caution">
    <text evidence="1">The sequence shown here is derived from an EMBL/GenBank/DDBJ whole genome shotgun (WGS) entry which is preliminary data.</text>
</comment>
<proteinExistence type="predicted"/>
<dbReference type="AlphaFoldDB" id="A0A419DCI8"/>
<protein>
    <submittedName>
        <fullName evidence="1">Uncharacterized protein</fullName>
    </submittedName>
</protein>
<organism evidence="1 2">
    <name type="scientific">candidate division WS5 bacterium</name>
    <dbReference type="NCBI Taxonomy" id="2093353"/>
    <lineage>
        <taxon>Bacteria</taxon>
        <taxon>candidate division WS5</taxon>
    </lineage>
</organism>
<accession>A0A419DCI8</accession>
<evidence type="ECO:0000313" key="2">
    <source>
        <dbReference type="Proteomes" id="UP000285655"/>
    </source>
</evidence>
<name>A0A419DCI8_9BACT</name>
<dbReference type="Proteomes" id="UP000285655">
    <property type="component" value="Unassembled WGS sequence"/>
</dbReference>
<dbReference type="InterPro" id="IPR016181">
    <property type="entry name" value="Acyl_CoA_acyltransferase"/>
</dbReference>
<reference evidence="1 2" key="1">
    <citation type="journal article" date="2017" name="ISME J.">
        <title>Energy and carbon metabolisms in a deep terrestrial subsurface fluid microbial community.</title>
        <authorList>
            <person name="Momper L."/>
            <person name="Jungbluth S.P."/>
            <person name="Lee M.D."/>
            <person name="Amend J.P."/>
        </authorList>
    </citation>
    <scope>NUCLEOTIDE SEQUENCE [LARGE SCALE GENOMIC DNA]</scope>
    <source>
        <strain evidence="1">SURF_29</strain>
    </source>
</reference>
<evidence type="ECO:0000313" key="1">
    <source>
        <dbReference type="EMBL" id="RJO60861.1"/>
    </source>
</evidence>
<gene>
    <name evidence="1" type="ORF">C4544_04265</name>
</gene>
<dbReference type="Gene3D" id="3.40.630.30">
    <property type="match status" value="1"/>
</dbReference>